<evidence type="ECO:0008006" key="3">
    <source>
        <dbReference type="Google" id="ProtNLM"/>
    </source>
</evidence>
<keyword evidence="2" id="KW-1185">Reference proteome</keyword>
<dbReference type="AlphaFoldDB" id="A0A016X0R8"/>
<protein>
    <recommendedName>
        <fullName evidence="3">Endonuclease/exonuclease/phosphatase domain-containing protein</fullName>
    </recommendedName>
</protein>
<proteinExistence type="predicted"/>
<evidence type="ECO:0000313" key="1">
    <source>
        <dbReference type="EMBL" id="EYC44863.1"/>
    </source>
</evidence>
<evidence type="ECO:0000313" key="2">
    <source>
        <dbReference type="Proteomes" id="UP000024635"/>
    </source>
</evidence>
<dbReference type="EMBL" id="JARK01000047">
    <property type="protein sequence ID" value="EYC44863.1"/>
    <property type="molecule type" value="Genomic_DNA"/>
</dbReference>
<gene>
    <name evidence="1" type="primary">Acey_s0447.g1621</name>
    <name evidence="1" type="ORF">Y032_0447g1621</name>
</gene>
<comment type="caution">
    <text evidence="1">The sequence shown here is derived from an EMBL/GenBank/DDBJ whole genome shotgun (WGS) entry which is preliminary data.</text>
</comment>
<dbReference type="Proteomes" id="UP000024635">
    <property type="component" value="Unassembled WGS sequence"/>
</dbReference>
<name>A0A016X0R8_9BILA</name>
<sequence length="364" mass="41242">MTTSTFNARTLASEAFIEDLMAQTGKVRHDVVGPTRRHRPLNATFDTVEELFLGTYDSRGVGGIGVLINANSAMNIDSFEELTTRIGCLRLRRCGSMLALTDFVTDALTSRYDEDEIETFYMDLEKFCREDYTSYKVIFGDFNAKIGTRMTAEELQIATHDLHWNEQWERLSKFIMTTKSIHGKKAAKHKKRSPKPTINWDLFTTLAGILEDTVVDSIDEEYEWLNQHLRDSAKKAEGSITTKRRLSHEAELIRQRGEARAAGSYRLASQLAKRCRAAMREDLKERRAAVLAEAAEAGRSICNREDGYVILPVLPSEVRHAIKSVKNSTVPGPDRIRPEHLKNLPTALGNTFARFFTRYLSEGT</sequence>
<organism evidence="1 2">
    <name type="scientific">Ancylostoma ceylanicum</name>
    <dbReference type="NCBI Taxonomy" id="53326"/>
    <lineage>
        <taxon>Eukaryota</taxon>
        <taxon>Metazoa</taxon>
        <taxon>Ecdysozoa</taxon>
        <taxon>Nematoda</taxon>
        <taxon>Chromadorea</taxon>
        <taxon>Rhabditida</taxon>
        <taxon>Rhabditina</taxon>
        <taxon>Rhabditomorpha</taxon>
        <taxon>Strongyloidea</taxon>
        <taxon>Ancylostomatidae</taxon>
        <taxon>Ancylostomatinae</taxon>
        <taxon>Ancylostoma</taxon>
    </lineage>
</organism>
<accession>A0A016X0R8</accession>
<dbReference type="OrthoDB" id="5873297at2759"/>
<reference evidence="2" key="1">
    <citation type="journal article" date="2015" name="Nat. Genet.">
        <title>The genome and transcriptome of the zoonotic hookworm Ancylostoma ceylanicum identify infection-specific gene families.</title>
        <authorList>
            <person name="Schwarz E.M."/>
            <person name="Hu Y."/>
            <person name="Antoshechkin I."/>
            <person name="Miller M.M."/>
            <person name="Sternberg P.W."/>
            <person name="Aroian R.V."/>
        </authorList>
    </citation>
    <scope>NUCLEOTIDE SEQUENCE</scope>
    <source>
        <strain evidence="2">HY135</strain>
    </source>
</reference>